<evidence type="ECO:0000313" key="1">
    <source>
        <dbReference type="EMBL" id="RKN57500.1"/>
    </source>
</evidence>
<dbReference type="Proteomes" id="UP000279968">
    <property type="component" value="Unassembled WGS sequence"/>
</dbReference>
<comment type="caution">
    <text evidence="1">The sequence shown here is derived from an EMBL/GenBank/DDBJ whole genome shotgun (WGS) entry which is preliminary data.</text>
</comment>
<protein>
    <submittedName>
        <fullName evidence="1">Uncharacterized protein</fullName>
    </submittedName>
</protein>
<dbReference type="RefSeq" id="WP_120777691.1">
    <property type="nucleotide sequence ID" value="NZ_JBHLUP010000009.1"/>
</dbReference>
<accession>A0A3B0AAG5</accession>
<name>A0A3B0AAG5_9ACTN</name>
<gene>
    <name evidence="1" type="ORF">D7193_02160</name>
</gene>
<dbReference type="AlphaFoldDB" id="A0A3B0AAG5"/>
<dbReference type="OrthoDB" id="3393963at2"/>
<organism evidence="1 2">
    <name type="scientific">Micromonospora costi</name>
    <dbReference type="NCBI Taxonomy" id="1530042"/>
    <lineage>
        <taxon>Bacteria</taxon>
        <taxon>Bacillati</taxon>
        <taxon>Actinomycetota</taxon>
        <taxon>Actinomycetes</taxon>
        <taxon>Micromonosporales</taxon>
        <taxon>Micromonosporaceae</taxon>
        <taxon>Micromonospora</taxon>
    </lineage>
</organism>
<evidence type="ECO:0000313" key="2">
    <source>
        <dbReference type="Proteomes" id="UP000279968"/>
    </source>
</evidence>
<proteinExistence type="predicted"/>
<dbReference type="EMBL" id="RBAN01000001">
    <property type="protein sequence ID" value="RKN57500.1"/>
    <property type="molecule type" value="Genomic_DNA"/>
</dbReference>
<sequence length="160" mass="17466">MVDALDRLGELRAARVRLDEQELELIDRARHAGATWAQVAAALGLASRQAAEQRRQRLVAARQARRRESDRGYSGRIVALRAAVRDLQRWIDADRRWDGRFPRAALVRATAAVAHDAEPGALYALARHLAADLAGAGPDALPPPVEAAARRLDAALSTTR</sequence>
<reference evidence="1 2" key="1">
    <citation type="journal article" date="2015" name="Int. J. Syst. Evol. Microbiol.">
        <title>Micromonospora costi sp. nov., isolated from a leaf of Costus speciosus.</title>
        <authorList>
            <person name="Thawai C."/>
        </authorList>
    </citation>
    <scope>NUCLEOTIDE SEQUENCE [LARGE SCALE GENOMIC DNA]</scope>
    <source>
        <strain evidence="1 2">CS1-12</strain>
    </source>
</reference>
<keyword evidence="2" id="KW-1185">Reference proteome</keyword>